<gene>
    <name evidence="1" type="ORF">GC722_05405</name>
</gene>
<evidence type="ECO:0000313" key="2">
    <source>
        <dbReference type="Proteomes" id="UP000435304"/>
    </source>
</evidence>
<dbReference type="PIRSF" id="PIRSF034110">
    <property type="entry name" value="DUF1203"/>
    <property type="match status" value="1"/>
</dbReference>
<organism evidence="1 2">
    <name type="scientific">Auraticoccus cholistanensis</name>
    <dbReference type="NCBI Taxonomy" id="2656650"/>
    <lineage>
        <taxon>Bacteria</taxon>
        <taxon>Bacillati</taxon>
        <taxon>Actinomycetota</taxon>
        <taxon>Actinomycetes</taxon>
        <taxon>Propionibacteriales</taxon>
        <taxon>Propionibacteriaceae</taxon>
        <taxon>Auraticoccus</taxon>
    </lineage>
</organism>
<keyword evidence="2" id="KW-1185">Reference proteome</keyword>
<comment type="caution">
    <text evidence="1">The sequence shown here is derived from an EMBL/GenBank/DDBJ whole genome shotgun (WGS) entry which is preliminary data.</text>
</comment>
<dbReference type="EMBL" id="WPCU01000004">
    <property type="protein sequence ID" value="MVA75467.1"/>
    <property type="molecule type" value="Genomic_DNA"/>
</dbReference>
<dbReference type="InterPro" id="IPR009593">
    <property type="entry name" value="DUF1203"/>
</dbReference>
<name>A0A6A9UW76_9ACTN</name>
<protein>
    <submittedName>
        <fullName evidence="1">DUF1203 domain-containing protein</fullName>
    </submittedName>
</protein>
<dbReference type="Proteomes" id="UP000435304">
    <property type="component" value="Unassembled WGS sequence"/>
</dbReference>
<sequence>MTTTPTTSTTTTSGATLRVHPVSPAELGRVRRRGRDLWGNVPEPFVSRGGDQIRCCLRHSRRGELLWVVAHAPLTVRRPWREVGPVFVHPEPCAGYDPSRGLPDFIGRRPRVLRSYTALGAMHYPGNRVTGPGDDLGGVLRELLDDPRVAEVHLRNVEAQCFIARVTR</sequence>
<dbReference type="AlphaFoldDB" id="A0A6A9UW76"/>
<dbReference type="RefSeq" id="WP_156608564.1">
    <property type="nucleotide sequence ID" value="NZ_WPCU01000004.1"/>
</dbReference>
<reference evidence="1 2" key="1">
    <citation type="submission" date="2019-12" db="EMBL/GenBank/DDBJ databases">
        <title>Auraticoccus cholistani sp. nov., an actinomycete isolated from soil of Cholistan desert.</title>
        <authorList>
            <person name="Cheema M.T."/>
        </authorList>
    </citation>
    <scope>NUCLEOTIDE SEQUENCE [LARGE SCALE GENOMIC DNA]</scope>
    <source>
        <strain evidence="1 2">F435</strain>
    </source>
</reference>
<evidence type="ECO:0000313" key="1">
    <source>
        <dbReference type="EMBL" id="MVA75467.1"/>
    </source>
</evidence>
<accession>A0A6A9UW76</accession>
<proteinExistence type="predicted"/>
<dbReference type="Pfam" id="PF06718">
    <property type="entry name" value="DUF1203"/>
    <property type="match status" value="1"/>
</dbReference>